<feature type="transmembrane region" description="Helical" evidence="1">
    <location>
        <begin position="77"/>
        <end position="101"/>
    </location>
</feature>
<keyword evidence="1" id="KW-1133">Transmembrane helix</keyword>
<dbReference type="AlphaFoldDB" id="A0A7M1B1S3"/>
<dbReference type="InterPro" id="IPR036721">
    <property type="entry name" value="RCK_C_sf"/>
</dbReference>
<sequence>MNEQIVWIVLKRLRTPFLVIIITFAISILGLVLIQGTDNNGNPYQMTFFDAFYFVTYMASTIGFGEAPYTFNYEQRMWVSFSIYFTVIGWFYGIGAIVSLIQDEALKKALNRNSFRNHVRNINKPFYIILGYNGITKSIIDRLNGHNYRLVVLDKDEEKIDELILENFYPNVPGFVGDATNQKMLKIAGIHQKNCAGVISLFEDDMVNSKIATISKLLNKKIDIIVKATSKAQLEHFKSMDLKHVKNPFDIISKRIYYGITAPYIWLLEMWMYGHILKLKKRDQFPLGKYIIYGKGRMGKAIQEGLQKAGIEYVIEDFDSQRYIEEKNTTIFGDDDDIQRLLELGVKESACIIAATQNDLLNLTILNKAKQLNPKIFTMARENTLDDLNIFQASKINKIYIVEKILADATYSYIARPLADLFIQEARKKDDEWARIIVHMLNNITGMNPMYFETVLNDANAYALTLRLEKGENISLADLRRSRADRNEMLHVVFLLLKRGNEIYLMPDARMNLQIGDELLIVSDEENYSDFEYIVNNIYELEYVLGYTTS</sequence>
<accession>A0A7M1B1S3</accession>
<feature type="transmembrane region" description="Helical" evidence="1">
    <location>
        <begin position="15"/>
        <end position="34"/>
    </location>
</feature>
<protein>
    <submittedName>
        <fullName evidence="3">Portal protein</fullName>
    </submittedName>
</protein>
<keyword evidence="1" id="KW-0472">Membrane</keyword>
<evidence type="ECO:0000313" key="3">
    <source>
        <dbReference type="EMBL" id="QOP43709.1"/>
    </source>
</evidence>
<proteinExistence type="predicted"/>
<dbReference type="EMBL" id="CP041235">
    <property type="protein sequence ID" value="QOP43709.1"/>
    <property type="molecule type" value="Genomic_DNA"/>
</dbReference>
<gene>
    <name evidence="3" type="ORF">FJR45_06995</name>
</gene>
<dbReference type="RefSeq" id="WP_193149897.1">
    <property type="nucleotide sequence ID" value="NZ_CP041235.1"/>
</dbReference>
<organism evidence="3 4">
    <name type="scientific">Sulfurimonas sediminis</name>
    <dbReference type="NCBI Taxonomy" id="2590020"/>
    <lineage>
        <taxon>Bacteria</taxon>
        <taxon>Pseudomonadati</taxon>
        <taxon>Campylobacterota</taxon>
        <taxon>Epsilonproteobacteria</taxon>
        <taxon>Campylobacterales</taxon>
        <taxon>Sulfurimonadaceae</taxon>
        <taxon>Sulfurimonas</taxon>
    </lineage>
</organism>
<feature type="transmembrane region" description="Helical" evidence="1">
    <location>
        <begin position="46"/>
        <end position="65"/>
    </location>
</feature>
<dbReference type="InterPro" id="IPR050721">
    <property type="entry name" value="Trk_Ktr_HKT_K-transport"/>
</dbReference>
<dbReference type="SUPFAM" id="SSF116726">
    <property type="entry name" value="TrkA C-terminal domain-like"/>
    <property type="match status" value="1"/>
</dbReference>
<dbReference type="Pfam" id="PF02254">
    <property type="entry name" value="TrkA_N"/>
    <property type="match status" value="2"/>
</dbReference>
<dbReference type="GO" id="GO:0006813">
    <property type="term" value="P:potassium ion transport"/>
    <property type="evidence" value="ECO:0007669"/>
    <property type="project" value="InterPro"/>
</dbReference>
<dbReference type="Proteomes" id="UP000593719">
    <property type="component" value="Chromosome"/>
</dbReference>
<evidence type="ECO:0000256" key="1">
    <source>
        <dbReference type="SAM" id="Phobius"/>
    </source>
</evidence>
<reference evidence="3 4" key="1">
    <citation type="submission" date="2019-06" db="EMBL/GenBank/DDBJ databases">
        <title>Sulfurimonas gotlandica sp. nov., a chemoautotrophic and psychrotolerant epsilonproteobacterium isolated from a pelagic redoxcline, and an emended description of the genus Sulfurimonas.</title>
        <authorList>
            <person name="Wang S."/>
            <person name="Jiang L."/>
            <person name="Shao Z."/>
        </authorList>
    </citation>
    <scope>NUCLEOTIDE SEQUENCE [LARGE SCALE GENOMIC DNA]</scope>
    <source>
        <strain evidence="3 4">S2-6</strain>
    </source>
</reference>
<dbReference type="InterPro" id="IPR003148">
    <property type="entry name" value="RCK_N"/>
</dbReference>
<dbReference type="PROSITE" id="PS51201">
    <property type="entry name" value="RCK_N"/>
    <property type="match status" value="1"/>
</dbReference>
<evidence type="ECO:0000313" key="4">
    <source>
        <dbReference type="Proteomes" id="UP000593719"/>
    </source>
</evidence>
<dbReference type="Gene3D" id="1.10.287.70">
    <property type="match status" value="1"/>
</dbReference>
<keyword evidence="4" id="KW-1185">Reference proteome</keyword>
<dbReference type="InterPro" id="IPR036291">
    <property type="entry name" value="NAD(P)-bd_dom_sf"/>
</dbReference>
<evidence type="ECO:0000259" key="2">
    <source>
        <dbReference type="PROSITE" id="PS51201"/>
    </source>
</evidence>
<feature type="domain" description="RCK N-terminal" evidence="2">
    <location>
        <begin position="124"/>
        <end position="253"/>
    </location>
</feature>
<keyword evidence="1" id="KW-0812">Transmembrane</keyword>
<dbReference type="PANTHER" id="PTHR43833:SF9">
    <property type="entry name" value="POTASSIUM CHANNEL PROTEIN YUGO-RELATED"/>
    <property type="match status" value="1"/>
</dbReference>
<dbReference type="PANTHER" id="PTHR43833">
    <property type="entry name" value="POTASSIUM CHANNEL PROTEIN 2-RELATED-RELATED"/>
    <property type="match status" value="1"/>
</dbReference>
<dbReference type="SUPFAM" id="SSF81324">
    <property type="entry name" value="Voltage-gated potassium channels"/>
    <property type="match status" value="1"/>
</dbReference>
<dbReference type="SUPFAM" id="SSF51735">
    <property type="entry name" value="NAD(P)-binding Rossmann-fold domains"/>
    <property type="match status" value="2"/>
</dbReference>
<name>A0A7M1B1S3_9BACT</name>
<dbReference type="KEGG" id="ssei:FJR45_06995"/>
<dbReference type="Gene3D" id="3.40.50.720">
    <property type="entry name" value="NAD(P)-binding Rossmann-like Domain"/>
    <property type="match status" value="2"/>
</dbReference>